<dbReference type="Proteomes" id="UP000275504">
    <property type="component" value="Chromosome"/>
</dbReference>
<proteinExistence type="predicted"/>
<dbReference type="GO" id="GO:0004519">
    <property type="term" value="F:endonuclease activity"/>
    <property type="evidence" value="ECO:0007669"/>
    <property type="project" value="UniProtKB-KW"/>
</dbReference>
<reference evidence="1 2" key="1">
    <citation type="submission" date="2018-12" db="EMBL/GenBank/DDBJ databases">
        <authorList>
            <consortium name="Pathogen Informatics"/>
        </authorList>
    </citation>
    <scope>NUCLEOTIDE SEQUENCE [LARGE SCALE GENOMIC DNA]</scope>
    <source>
        <strain evidence="1 2">NCTC11951</strain>
    </source>
</reference>
<organism evidence="1 2">
    <name type="scientific">Campylobacter jejuni subsp. doylei</name>
    <dbReference type="NCBI Taxonomy" id="32021"/>
    <lineage>
        <taxon>Bacteria</taxon>
        <taxon>Pseudomonadati</taxon>
        <taxon>Campylobacterota</taxon>
        <taxon>Epsilonproteobacteria</taxon>
        <taxon>Campylobacterales</taxon>
        <taxon>Campylobacteraceae</taxon>
        <taxon>Campylobacter</taxon>
    </lineage>
</organism>
<dbReference type="AlphaFoldDB" id="A0A3S4TKA5"/>
<dbReference type="EMBL" id="LR134359">
    <property type="protein sequence ID" value="VEG61393.1"/>
    <property type="molecule type" value="Genomic_DNA"/>
</dbReference>
<keyword evidence="1" id="KW-0255">Endonuclease</keyword>
<keyword evidence="1" id="KW-0540">Nuclease</keyword>
<sequence length="480" mass="57209">MNYYQELKKYLNNNLFTSYSLEIDFPNIYNFNANQKAFRDILTKITKIYDKNKFIKQNEHQFEDEFISKVLEILGWYFVRQDEKIIQGKVEKPDFLLFSNEKLKAKYENLDKETKKSSNDFTIILESKAYNIEIDNKKVKDNPHFQILRYLGNLKKNYGFLTNGRFWRFYDNSILNSNKVFYEINLEKIIEDQNIEAFAYFYSVFSAFNFTEKEDHLEITLQNNKLSKIKIEDDLKSIIYGTNGNESLFEFIGSRIYNKTKADLKLIYENSLYFIFRLLFIAYFEDKFEIILEKHKYFKSKISLRTLLENLQEDESSSGGFGELENIFNIYNKGKGNFDMPVFNGGLFDESKTALLGTPKIFNDKDLKFILNQLLNFKDKNLSFKRDYKTLSIEHLGTIYEGLLSYFFEIANEDIYYVSYKEKSKEIECYFDNYDFKILEKSKKVEKYTFYKKGQIYLKNTSNSRKASASFYTPQSIANF</sequence>
<dbReference type="InterPro" id="IPR029063">
    <property type="entry name" value="SAM-dependent_MTases_sf"/>
</dbReference>
<accession>A0A3S4TKA5</accession>
<gene>
    <name evidence="1" type="ORF">NCTC11951_00762</name>
</gene>
<dbReference type="SUPFAM" id="SSF53335">
    <property type="entry name" value="S-adenosyl-L-methionine-dependent methyltransferases"/>
    <property type="match status" value="1"/>
</dbReference>
<evidence type="ECO:0000313" key="2">
    <source>
        <dbReference type="Proteomes" id="UP000275504"/>
    </source>
</evidence>
<keyword evidence="1" id="KW-0378">Hydrolase</keyword>
<protein>
    <submittedName>
        <fullName evidence="1">Restriction endonuclease</fullName>
    </submittedName>
</protein>
<evidence type="ECO:0000313" key="1">
    <source>
        <dbReference type="EMBL" id="VEG61393.1"/>
    </source>
</evidence>
<name>A0A3S4TKA5_CAMJU</name>